<dbReference type="AlphaFoldDB" id="A0A1A8SCS8"/>
<evidence type="ECO:0000313" key="1">
    <source>
        <dbReference type="EMBL" id="SBS15350.1"/>
    </source>
</evidence>
<proteinExistence type="predicted"/>
<name>A0A1A8SCS8_9TELE</name>
<reference evidence="1" key="1">
    <citation type="submission" date="2016-05" db="EMBL/GenBank/DDBJ databases">
        <authorList>
            <person name="Lavstsen T."/>
            <person name="Jespersen J.S."/>
        </authorList>
    </citation>
    <scope>NUCLEOTIDE SEQUENCE</scope>
    <source>
        <tissue evidence="1">Brain</tissue>
    </source>
</reference>
<sequence>TLFVLAVRLHLALLQPPETSHEDPRRQQAIPLPCLPVRLGPACQPAAPRPDPHRGETLLLPAVQLRLQFSRKPAEA</sequence>
<organism evidence="1">
    <name type="scientific">Nothobranchius rachovii</name>
    <name type="common">bluefin notho</name>
    <dbReference type="NCBI Taxonomy" id="451742"/>
    <lineage>
        <taxon>Eukaryota</taxon>
        <taxon>Metazoa</taxon>
        <taxon>Chordata</taxon>
        <taxon>Craniata</taxon>
        <taxon>Vertebrata</taxon>
        <taxon>Euteleostomi</taxon>
        <taxon>Actinopterygii</taxon>
        <taxon>Neopterygii</taxon>
        <taxon>Teleostei</taxon>
        <taxon>Neoteleostei</taxon>
        <taxon>Acanthomorphata</taxon>
        <taxon>Ovalentaria</taxon>
        <taxon>Atherinomorphae</taxon>
        <taxon>Cyprinodontiformes</taxon>
        <taxon>Nothobranchiidae</taxon>
        <taxon>Nothobranchius</taxon>
    </lineage>
</organism>
<accession>A0A1A8SCS8</accession>
<gene>
    <name evidence="1" type="primary">ZNF513</name>
</gene>
<reference evidence="1" key="2">
    <citation type="submission" date="2016-06" db="EMBL/GenBank/DDBJ databases">
        <title>The genome of a short-lived fish provides insights into sex chromosome evolution and the genetic control of aging.</title>
        <authorList>
            <person name="Reichwald K."/>
            <person name="Felder M."/>
            <person name="Petzold A."/>
            <person name="Koch P."/>
            <person name="Groth M."/>
            <person name="Platzer M."/>
        </authorList>
    </citation>
    <scope>NUCLEOTIDE SEQUENCE</scope>
    <source>
        <tissue evidence="1">Brain</tissue>
    </source>
</reference>
<feature type="non-terminal residue" evidence="1">
    <location>
        <position position="1"/>
    </location>
</feature>
<dbReference type="EMBL" id="HAEI01012881">
    <property type="protein sequence ID" value="SBS15350.1"/>
    <property type="molecule type" value="Transcribed_RNA"/>
</dbReference>
<protein>
    <submittedName>
        <fullName evidence="1">Zinc finger protein 513</fullName>
    </submittedName>
</protein>
<feature type="non-terminal residue" evidence="1">
    <location>
        <position position="76"/>
    </location>
</feature>